<protein>
    <recommendedName>
        <fullName evidence="3">SnoaL-like domain-containing protein</fullName>
    </recommendedName>
</protein>
<dbReference type="EMBL" id="JAVRIC010000009">
    <property type="protein sequence ID" value="MDT0497381.1"/>
    <property type="molecule type" value="Genomic_DNA"/>
</dbReference>
<organism evidence="1 2">
    <name type="scientific">Banduia mediterranea</name>
    <dbReference type="NCBI Taxonomy" id="3075609"/>
    <lineage>
        <taxon>Bacteria</taxon>
        <taxon>Pseudomonadati</taxon>
        <taxon>Pseudomonadota</taxon>
        <taxon>Gammaproteobacteria</taxon>
        <taxon>Nevskiales</taxon>
        <taxon>Algiphilaceae</taxon>
        <taxon>Banduia</taxon>
    </lineage>
</organism>
<dbReference type="Proteomes" id="UP001254608">
    <property type="component" value="Unassembled WGS sequence"/>
</dbReference>
<dbReference type="SUPFAM" id="SSF54427">
    <property type="entry name" value="NTF2-like"/>
    <property type="match status" value="1"/>
</dbReference>
<evidence type="ECO:0000313" key="1">
    <source>
        <dbReference type="EMBL" id="MDT0497381.1"/>
    </source>
</evidence>
<dbReference type="InterPro" id="IPR032710">
    <property type="entry name" value="NTF2-like_dom_sf"/>
</dbReference>
<reference evidence="1 2" key="1">
    <citation type="submission" date="2023-09" db="EMBL/GenBank/DDBJ databases">
        <authorList>
            <person name="Rey-Velasco X."/>
        </authorList>
    </citation>
    <scope>NUCLEOTIDE SEQUENCE [LARGE SCALE GENOMIC DNA]</scope>
    <source>
        <strain evidence="1 2">W345</strain>
    </source>
</reference>
<proteinExistence type="predicted"/>
<evidence type="ECO:0000313" key="2">
    <source>
        <dbReference type="Proteomes" id="UP001254608"/>
    </source>
</evidence>
<sequence length="83" mass="9511">MNRCYRERVENIEITSDPDGTRCALEFTVLGTYLNTDEGPPEVRGQTYHRPGGAFFELRAGKVVRISNYYHLQDWLTQVGTEA</sequence>
<accession>A0ABU2WHM3</accession>
<comment type="caution">
    <text evidence="1">The sequence shown here is derived from an EMBL/GenBank/DDBJ whole genome shotgun (WGS) entry which is preliminary data.</text>
</comment>
<evidence type="ECO:0008006" key="3">
    <source>
        <dbReference type="Google" id="ProtNLM"/>
    </source>
</evidence>
<keyword evidence="2" id="KW-1185">Reference proteome</keyword>
<gene>
    <name evidence="1" type="ORF">RM530_08385</name>
</gene>
<name>A0ABU2WHM3_9GAMM</name>
<dbReference type="Gene3D" id="3.10.450.50">
    <property type="match status" value="1"/>
</dbReference>